<sequence>MEPPCPEEGNVAEVNHVVAAPDDDTLSVGPDMPDLPLDGPPHAETPTHQDNAPAEREEDEGSPQAKQRTVEE</sequence>
<gene>
    <name evidence="2" type="primary">HECW1</name>
</gene>
<feature type="region of interest" description="Disordered" evidence="1">
    <location>
        <begin position="1"/>
        <end position="72"/>
    </location>
</feature>
<accession>A0A1A7WPN9</accession>
<evidence type="ECO:0000256" key="1">
    <source>
        <dbReference type="SAM" id="MobiDB-lite"/>
    </source>
</evidence>
<dbReference type="AlphaFoldDB" id="A0A1A7WPN9"/>
<feature type="non-terminal residue" evidence="2">
    <location>
        <position position="72"/>
    </location>
</feature>
<reference evidence="2" key="1">
    <citation type="submission" date="2016-05" db="EMBL/GenBank/DDBJ databases">
        <authorList>
            <person name="Lavstsen T."/>
            <person name="Jespersen J.S."/>
        </authorList>
    </citation>
    <scope>NUCLEOTIDE SEQUENCE</scope>
    <source>
        <tissue evidence="2">Brain</tissue>
    </source>
</reference>
<protein>
    <submittedName>
        <fullName evidence="2">HECT, C2 and WW domain containing E3 ubiquitin protein ligase 1</fullName>
    </submittedName>
</protein>
<proteinExistence type="predicted"/>
<evidence type="ECO:0000313" key="2">
    <source>
        <dbReference type="EMBL" id="SBP07927.1"/>
    </source>
</evidence>
<organism evidence="2">
    <name type="scientific">Iconisemion striatum</name>
    <dbReference type="NCBI Taxonomy" id="60296"/>
    <lineage>
        <taxon>Eukaryota</taxon>
        <taxon>Metazoa</taxon>
        <taxon>Chordata</taxon>
        <taxon>Craniata</taxon>
        <taxon>Vertebrata</taxon>
        <taxon>Euteleostomi</taxon>
        <taxon>Actinopterygii</taxon>
        <taxon>Neopterygii</taxon>
        <taxon>Teleostei</taxon>
        <taxon>Neoteleostei</taxon>
        <taxon>Acanthomorphata</taxon>
        <taxon>Ovalentaria</taxon>
        <taxon>Atherinomorphae</taxon>
        <taxon>Cyprinodontiformes</taxon>
        <taxon>Nothobranchiidae</taxon>
        <taxon>Iconisemion</taxon>
    </lineage>
</organism>
<reference evidence="2" key="2">
    <citation type="submission" date="2016-06" db="EMBL/GenBank/DDBJ databases">
        <title>The genome of a short-lived fish provides insights into sex chromosome evolution and the genetic control of aging.</title>
        <authorList>
            <person name="Reichwald K."/>
            <person name="Felder M."/>
            <person name="Petzold A."/>
            <person name="Koch P."/>
            <person name="Groth M."/>
            <person name="Platzer M."/>
        </authorList>
    </citation>
    <scope>NUCLEOTIDE SEQUENCE</scope>
    <source>
        <tissue evidence="2">Brain</tissue>
    </source>
</reference>
<dbReference type="EMBL" id="HADW01006527">
    <property type="protein sequence ID" value="SBP07927.1"/>
    <property type="molecule type" value="Transcribed_RNA"/>
</dbReference>
<name>A0A1A7WPN9_9TELE</name>